<name>A0A7D9H4V7_9GAMM</name>
<gene>
    <name evidence="2" type="ORF">JTBM06_V1_150005</name>
</gene>
<dbReference type="Gene3D" id="3.10.450.50">
    <property type="match status" value="1"/>
</dbReference>
<protein>
    <recommendedName>
        <fullName evidence="1">SnoaL-like domain-containing protein</fullName>
    </recommendedName>
</protein>
<dbReference type="EMBL" id="LR633967">
    <property type="protein sequence ID" value="VUX55873.1"/>
    <property type="molecule type" value="Genomic_DNA"/>
</dbReference>
<sequence length="138" mass="15096">MSVILGPAKQFFEACDTGKGWDACQAYCNPDATFSSQTGALSEISTLEGYCEWMKNLFTPIPDGRYELKFFAADEADGSVAAFAILHGTQTGPGGPVPPTDKKIAADYVYHMVFDGDRIKHMTKIWNDSVSMQQLGWA</sequence>
<reference evidence="2" key="1">
    <citation type="submission" date="2019-07" db="EMBL/GenBank/DDBJ databases">
        <authorList>
            <person name="Weber M."/>
            <person name="Kostadinov I."/>
            <person name="Kostadinov D I."/>
        </authorList>
    </citation>
    <scope>NUCLEOTIDE SEQUENCE</scope>
    <source>
        <strain evidence="2">Gfbio:sag-sample-m06:053724c1-46a9-4a36-b237-ea2bf867836b</strain>
    </source>
</reference>
<dbReference type="SUPFAM" id="SSF54427">
    <property type="entry name" value="NTF2-like"/>
    <property type="match status" value="1"/>
</dbReference>
<proteinExistence type="predicted"/>
<feature type="domain" description="SnoaL-like" evidence="1">
    <location>
        <begin position="9"/>
        <end position="121"/>
    </location>
</feature>
<dbReference type="AlphaFoldDB" id="A0A7D9H4V7"/>
<dbReference type="InterPro" id="IPR032710">
    <property type="entry name" value="NTF2-like_dom_sf"/>
</dbReference>
<evidence type="ECO:0000259" key="1">
    <source>
        <dbReference type="Pfam" id="PF12680"/>
    </source>
</evidence>
<dbReference type="InterPro" id="IPR037401">
    <property type="entry name" value="SnoaL-like"/>
</dbReference>
<dbReference type="Pfam" id="PF12680">
    <property type="entry name" value="SnoaL_2"/>
    <property type="match status" value="1"/>
</dbReference>
<organism evidence="2">
    <name type="scientific">uncultured Woeseiaceae bacterium</name>
    <dbReference type="NCBI Taxonomy" id="1983305"/>
    <lineage>
        <taxon>Bacteria</taxon>
        <taxon>Pseudomonadati</taxon>
        <taxon>Pseudomonadota</taxon>
        <taxon>Gammaproteobacteria</taxon>
        <taxon>Woeseiales</taxon>
        <taxon>Woeseiaceae</taxon>
        <taxon>environmental samples</taxon>
    </lineage>
</organism>
<evidence type="ECO:0000313" key="2">
    <source>
        <dbReference type="EMBL" id="VUX55873.1"/>
    </source>
</evidence>
<accession>A0A7D9H4V7</accession>